<dbReference type="EMBL" id="BAAANS010000061">
    <property type="protein sequence ID" value="GAA2118069.1"/>
    <property type="molecule type" value="Genomic_DNA"/>
</dbReference>
<keyword evidence="3" id="KW-1185">Reference proteome</keyword>
<comment type="caution">
    <text evidence="2">The sequence shown here is derived from an EMBL/GenBank/DDBJ whole genome shotgun (WGS) entry which is preliminary data.</text>
</comment>
<accession>A0ABP5JHC4</accession>
<name>A0ABP5JHC4_9ACTN</name>
<dbReference type="Pfam" id="PF13560">
    <property type="entry name" value="HTH_31"/>
    <property type="match status" value="1"/>
</dbReference>
<dbReference type="RefSeq" id="WP_344557394.1">
    <property type="nucleotide sequence ID" value="NZ_BAAANS010000061.1"/>
</dbReference>
<organism evidence="2 3">
    <name type="scientific">Kitasatospora saccharophila</name>
    <dbReference type="NCBI Taxonomy" id="407973"/>
    <lineage>
        <taxon>Bacteria</taxon>
        <taxon>Bacillati</taxon>
        <taxon>Actinomycetota</taxon>
        <taxon>Actinomycetes</taxon>
        <taxon>Kitasatosporales</taxon>
        <taxon>Streptomycetaceae</taxon>
        <taxon>Kitasatospora</taxon>
    </lineage>
</organism>
<proteinExistence type="predicted"/>
<dbReference type="InterPro" id="IPR001387">
    <property type="entry name" value="Cro/C1-type_HTH"/>
</dbReference>
<dbReference type="Proteomes" id="UP001500897">
    <property type="component" value="Unassembled WGS sequence"/>
</dbReference>
<dbReference type="Gene3D" id="1.10.260.40">
    <property type="entry name" value="lambda repressor-like DNA-binding domains"/>
    <property type="match status" value="1"/>
</dbReference>
<gene>
    <name evidence="2" type="ORF">GCM10009759_65000</name>
</gene>
<dbReference type="InterPro" id="IPR010982">
    <property type="entry name" value="Lambda_DNA-bd_dom_sf"/>
</dbReference>
<protein>
    <recommendedName>
        <fullName evidence="1">HTH cro/C1-type domain-containing protein</fullName>
    </recommendedName>
</protein>
<evidence type="ECO:0000313" key="2">
    <source>
        <dbReference type="EMBL" id="GAA2118069.1"/>
    </source>
</evidence>
<dbReference type="SMART" id="SM00530">
    <property type="entry name" value="HTH_XRE"/>
    <property type="match status" value="1"/>
</dbReference>
<reference evidence="3" key="1">
    <citation type="journal article" date="2019" name="Int. J. Syst. Evol. Microbiol.">
        <title>The Global Catalogue of Microorganisms (GCM) 10K type strain sequencing project: providing services to taxonomists for standard genome sequencing and annotation.</title>
        <authorList>
            <consortium name="The Broad Institute Genomics Platform"/>
            <consortium name="The Broad Institute Genome Sequencing Center for Infectious Disease"/>
            <person name="Wu L."/>
            <person name="Ma J."/>
        </authorList>
    </citation>
    <scope>NUCLEOTIDE SEQUENCE [LARGE SCALE GENOMIC DNA]</scope>
    <source>
        <strain evidence="3">JCM 14559</strain>
    </source>
</reference>
<dbReference type="SUPFAM" id="SSF47413">
    <property type="entry name" value="lambda repressor-like DNA-binding domains"/>
    <property type="match status" value="1"/>
</dbReference>
<dbReference type="PROSITE" id="PS50943">
    <property type="entry name" value="HTH_CROC1"/>
    <property type="match status" value="1"/>
</dbReference>
<evidence type="ECO:0000313" key="3">
    <source>
        <dbReference type="Proteomes" id="UP001500897"/>
    </source>
</evidence>
<sequence length="378" mass="41214">MRRVGLLAQWRQTAGFTQDKLAEALGVDRSTVHRWEAGSNSPRPWQVPLLAELINRTPIEVQEALERQSGASEPVINPSGVVDLPPGELRMVLLDLERRYDRVPSSSLLADASQYFARLDRLGRQLRGGKEQQAVLALQAEAATLLGKLVWDASQRRDHAGARRYYSQAAALARRVRDPELESHAFLRSSYIDLYGTRDATTGLALAEAAVRRAVPVSPALASLALLHVGEAHAMLGDRTACERSIGLAQDQLGRIDTGSVNGLVSPDQVGRLAGSCYLELGQLRRAQDELETVAGILGHSRKSRAIVLGNLALAFIRQQQIDGALAVLDQAVDELEQTRGGGGMNLVFAAARELRPWRQEVPVLDLQDRLLSLMAAP</sequence>
<evidence type="ECO:0000259" key="1">
    <source>
        <dbReference type="PROSITE" id="PS50943"/>
    </source>
</evidence>
<dbReference type="SUPFAM" id="SSF48452">
    <property type="entry name" value="TPR-like"/>
    <property type="match status" value="1"/>
</dbReference>
<dbReference type="CDD" id="cd00093">
    <property type="entry name" value="HTH_XRE"/>
    <property type="match status" value="1"/>
</dbReference>
<dbReference type="InterPro" id="IPR011990">
    <property type="entry name" value="TPR-like_helical_dom_sf"/>
</dbReference>
<dbReference type="Gene3D" id="1.25.40.10">
    <property type="entry name" value="Tetratricopeptide repeat domain"/>
    <property type="match status" value="1"/>
</dbReference>
<feature type="domain" description="HTH cro/C1-type" evidence="1">
    <location>
        <begin position="7"/>
        <end position="61"/>
    </location>
</feature>